<dbReference type="RefSeq" id="WP_041017371.1">
    <property type="nucleotide sequence ID" value="NZ_CCEJ010000004.1"/>
</dbReference>
<organism evidence="2 3">
    <name type="scientific">Candidatus Criblamydia sequanensis CRIB-18</name>
    <dbReference type="NCBI Taxonomy" id="1437425"/>
    <lineage>
        <taxon>Bacteria</taxon>
        <taxon>Pseudomonadati</taxon>
        <taxon>Chlamydiota</taxon>
        <taxon>Chlamydiia</taxon>
        <taxon>Parachlamydiales</taxon>
        <taxon>Candidatus Criblamydiaceae</taxon>
        <taxon>Candidatus Criblamydia</taxon>
    </lineage>
</organism>
<keyword evidence="3" id="KW-1185">Reference proteome</keyword>
<dbReference type="AlphaFoldDB" id="A0A090CYS1"/>
<sequence>MNINLRNEITSLEEADKRYGIIKSTLPERAKTLKMEKHSKALSSLKDIEKTALDSLESWKKGEYGLLENFKNFLFKFIGKTPTVIKSAATPYVFKDLTALEKKELESKANFHRTVAKVFLITAGIFMILGILGPFGLFPFLLALPEATAATIIMSFTALGALGTVCIFPQMFLSNSETIREEVALTDPDFKFFVERLVQNDKKLKLNLAKENLTHKNLHQTFMTWRDSVKDLFKEKRVEDLKKEKDALSKF</sequence>
<feature type="transmembrane region" description="Helical" evidence="1">
    <location>
        <begin position="118"/>
        <end position="141"/>
    </location>
</feature>
<gene>
    <name evidence="2" type="ORF">CSEC_1000</name>
</gene>
<accession>A0A090CYS1</accession>
<keyword evidence="1" id="KW-0472">Membrane</keyword>
<protein>
    <submittedName>
        <fullName evidence="2">Conserved putative membrane protein</fullName>
    </submittedName>
</protein>
<comment type="caution">
    <text evidence="2">The sequence shown here is derived from an EMBL/GenBank/DDBJ whole genome shotgun (WGS) entry which is preliminary data.</text>
</comment>
<reference evidence="2" key="1">
    <citation type="submission" date="2013-12" db="EMBL/GenBank/DDBJ databases">
        <authorList>
            <person name="Linke B."/>
        </authorList>
    </citation>
    <scope>NUCLEOTIDE SEQUENCE [LARGE SCALE GENOMIC DNA]</scope>
    <source>
        <strain evidence="2">CRIB-18</strain>
    </source>
</reference>
<evidence type="ECO:0000313" key="3">
    <source>
        <dbReference type="Proteomes" id="UP000031552"/>
    </source>
</evidence>
<dbReference type="EMBL" id="CCEJ010000004">
    <property type="protein sequence ID" value="CDR33827.1"/>
    <property type="molecule type" value="Genomic_DNA"/>
</dbReference>
<evidence type="ECO:0000256" key="1">
    <source>
        <dbReference type="SAM" id="Phobius"/>
    </source>
</evidence>
<proteinExistence type="predicted"/>
<keyword evidence="1" id="KW-0812">Transmembrane</keyword>
<evidence type="ECO:0000313" key="2">
    <source>
        <dbReference type="EMBL" id="CDR33827.1"/>
    </source>
</evidence>
<name>A0A090CYS1_9BACT</name>
<dbReference type="STRING" id="1437425.CSEC_1000"/>
<dbReference type="Proteomes" id="UP000031552">
    <property type="component" value="Unassembled WGS sequence"/>
</dbReference>
<keyword evidence="1" id="KW-1133">Transmembrane helix</keyword>
<feature type="transmembrane region" description="Helical" evidence="1">
    <location>
        <begin position="147"/>
        <end position="168"/>
    </location>
</feature>
<reference evidence="2" key="2">
    <citation type="submission" date="2014-09" db="EMBL/GenBank/DDBJ databases">
        <title>Criblamydia sequanensis harbors a mega-plasmid encoding arsenite resistance.</title>
        <authorList>
            <person name="Bertelli C."/>
            <person name="Goesmann A."/>
            <person name="Greub G."/>
        </authorList>
    </citation>
    <scope>NUCLEOTIDE SEQUENCE [LARGE SCALE GENOMIC DNA]</scope>
    <source>
        <strain evidence="2">CRIB-18</strain>
    </source>
</reference>